<gene>
    <name evidence="1" type="ORF">S01H1_82269</name>
</gene>
<evidence type="ECO:0000313" key="1">
    <source>
        <dbReference type="EMBL" id="GAG48698.1"/>
    </source>
</evidence>
<feature type="non-terminal residue" evidence="1">
    <location>
        <position position="1"/>
    </location>
</feature>
<name>X0YJE1_9ZZZZ</name>
<sequence length="91" mass="10063">QPPAEWVAFLELLSLLRSRKRGETGGVPPASLRSDLAQWGLGMDDTGPIEIEYVGAKQVNERQGSDRRTGKIYDEYFSVRNATLTTRGPGK</sequence>
<proteinExistence type="predicted"/>
<dbReference type="AlphaFoldDB" id="X0YJE1"/>
<organism evidence="1">
    <name type="scientific">marine sediment metagenome</name>
    <dbReference type="NCBI Taxonomy" id="412755"/>
    <lineage>
        <taxon>unclassified sequences</taxon>
        <taxon>metagenomes</taxon>
        <taxon>ecological metagenomes</taxon>
    </lineage>
</organism>
<dbReference type="EMBL" id="BARS01055757">
    <property type="protein sequence ID" value="GAG48698.1"/>
    <property type="molecule type" value="Genomic_DNA"/>
</dbReference>
<accession>X0YJE1</accession>
<protein>
    <submittedName>
        <fullName evidence="1">Uncharacterized protein</fullName>
    </submittedName>
</protein>
<reference evidence="1" key="1">
    <citation type="journal article" date="2014" name="Front. Microbiol.">
        <title>High frequency of phylogenetically diverse reductive dehalogenase-homologous genes in deep subseafloor sedimentary metagenomes.</title>
        <authorList>
            <person name="Kawai M."/>
            <person name="Futagami T."/>
            <person name="Toyoda A."/>
            <person name="Takaki Y."/>
            <person name="Nishi S."/>
            <person name="Hori S."/>
            <person name="Arai W."/>
            <person name="Tsubouchi T."/>
            <person name="Morono Y."/>
            <person name="Uchiyama I."/>
            <person name="Ito T."/>
            <person name="Fujiyama A."/>
            <person name="Inagaki F."/>
            <person name="Takami H."/>
        </authorList>
    </citation>
    <scope>NUCLEOTIDE SEQUENCE</scope>
    <source>
        <strain evidence="1">Expedition CK06-06</strain>
    </source>
</reference>
<comment type="caution">
    <text evidence="1">The sequence shown here is derived from an EMBL/GenBank/DDBJ whole genome shotgun (WGS) entry which is preliminary data.</text>
</comment>